<dbReference type="GeneID" id="85363955"/>
<accession>A0AA39MP54</accession>
<gene>
    <name evidence="1" type="ORF">EV420DRAFT_1752505</name>
</gene>
<sequence length="289" mass="33037">MCPFYEGKFYTSSKVALEELKKAQRLGTGTESFDKKDIIRIMFRCPSVSALSGVDIGRGWWWALQRRLFQVAVWTDSEDARIDKNLLLLSNDDKESDSCGHFPASLLWQARSWFRAASCIYRIYVFDKEQGSTVDEPLPHLLLRCKQSTTASNNLGIDTDTLMLNQRWTKREPKKFLALQRGHKRCNIPGSPPSPIPRPMLVFLRRICLDPLGRYLLYRRSCPPTRKLTYTGAGSTSYIKLVPPPITVCQAVIGQQGVHITRWIFISELRKVAALCLRPHWVTDLDGAY</sequence>
<organism evidence="1 2">
    <name type="scientific">Armillaria tabescens</name>
    <name type="common">Ringless honey mushroom</name>
    <name type="synonym">Agaricus tabescens</name>
    <dbReference type="NCBI Taxonomy" id="1929756"/>
    <lineage>
        <taxon>Eukaryota</taxon>
        <taxon>Fungi</taxon>
        <taxon>Dikarya</taxon>
        <taxon>Basidiomycota</taxon>
        <taxon>Agaricomycotina</taxon>
        <taxon>Agaricomycetes</taxon>
        <taxon>Agaricomycetidae</taxon>
        <taxon>Agaricales</taxon>
        <taxon>Marasmiineae</taxon>
        <taxon>Physalacriaceae</taxon>
        <taxon>Desarmillaria</taxon>
    </lineage>
</organism>
<protein>
    <submittedName>
        <fullName evidence="1">Uncharacterized protein</fullName>
    </submittedName>
</protein>
<proteinExistence type="predicted"/>
<reference evidence="1" key="1">
    <citation type="submission" date="2023-06" db="EMBL/GenBank/DDBJ databases">
        <authorList>
            <consortium name="Lawrence Berkeley National Laboratory"/>
            <person name="Ahrendt S."/>
            <person name="Sahu N."/>
            <person name="Indic B."/>
            <person name="Wong-Bajracharya J."/>
            <person name="Merenyi Z."/>
            <person name="Ke H.-M."/>
            <person name="Monk M."/>
            <person name="Kocsube S."/>
            <person name="Drula E."/>
            <person name="Lipzen A."/>
            <person name="Balint B."/>
            <person name="Henrissat B."/>
            <person name="Andreopoulos B."/>
            <person name="Martin F.M."/>
            <person name="Harder C.B."/>
            <person name="Rigling D."/>
            <person name="Ford K.L."/>
            <person name="Foster G.D."/>
            <person name="Pangilinan J."/>
            <person name="Papanicolaou A."/>
            <person name="Barry K."/>
            <person name="LaButti K."/>
            <person name="Viragh M."/>
            <person name="Koriabine M."/>
            <person name="Yan M."/>
            <person name="Riley R."/>
            <person name="Champramary S."/>
            <person name="Plett K.L."/>
            <person name="Tsai I.J."/>
            <person name="Slot J."/>
            <person name="Sipos G."/>
            <person name="Plett J."/>
            <person name="Nagy L.G."/>
            <person name="Grigoriev I.V."/>
        </authorList>
    </citation>
    <scope>NUCLEOTIDE SEQUENCE</scope>
    <source>
        <strain evidence="1">CCBAS 213</strain>
    </source>
</reference>
<dbReference type="RefSeq" id="XP_060323972.1">
    <property type="nucleotide sequence ID" value="XM_060480407.1"/>
</dbReference>
<dbReference type="AlphaFoldDB" id="A0AA39MP54"/>
<comment type="caution">
    <text evidence="1">The sequence shown here is derived from an EMBL/GenBank/DDBJ whole genome shotgun (WGS) entry which is preliminary data.</text>
</comment>
<name>A0AA39MP54_ARMTA</name>
<dbReference type="EMBL" id="JAUEPS010000070">
    <property type="protein sequence ID" value="KAK0441467.1"/>
    <property type="molecule type" value="Genomic_DNA"/>
</dbReference>
<dbReference type="Proteomes" id="UP001175211">
    <property type="component" value="Unassembled WGS sequence"/>
</dbReference>
<evidence type="ECO:0000313" key="1">
    <source>
        <dbReference type="EMBL" id="KAK0441467.1"/>
    </source>
</evidence>
<evidence type="ECO:0000313" key="2">
    <source>
        <dbReference type="Proteomes" id="UP001175211"/>
    </source>
</evidence>
<keyword evidence="2" id="KW-1185">Reference proteome</keyword>